<evidence type="ECO:0000259" key="8">
    <source>
        <dbReference type="SMART" id="SM00893"/>
    </source>
</evidence>
<accession>A0ABU1ZW28</accession>
<dbReference type="Gene3D" id="3.40.50.620">
    <property type="entry name" value="HUPs"/>
    <property type="match status" value="1"/>
</dbReference>
<evidence type="ECO:0000256" key="5">
    <source>
        <dbReference type="ARBA" id="ARBA00022448"/>
    </source>
</evidence>
<dbReference type="EMBL" id="JAVDXZ010000001">
    <property type="protein sequence ID" value="MDR7329137.1"/>
    <property type="molecule type" value="Genomic_DNA"/>
</dbReference>
<dbReference type="Pfam" id="PF01012">
    <property type="entry name" value="ETF"/>
    <property type="match status" value="1"/>
</dbReference>
<keyword evidence="10" id="KW-1185">Reference proteome</keyword>
<proteinExistence type="inferred from homology"/>
<organism evidence="9 10">
    <name type="scientific">Corynebacterium guangdongense</name>
    <dbReference type="NCBI Taxonomy" id="1783348"/>
    <lineage>
        <taxon>Bacteria</taxon>
        <taxon>Bacillati</taxon>
        <taxon>Actinomycetota</taxon>
        <taxon>Actinomycetes</taxon>
        <taxon>Mycobacteriales</taxon>
        <taxon>Corynebacteriaceae</taxon>
        <taxon>Corynebacterium</taxon>
    </lineage>
</organism>
<evidence type="ECO:0000256" key="1">
    <source>
        <dbReference type="ARBA" id="ARBA00001974"/>
    </source>
</evidence>
<evidence type="ECO:0000313" key="10">
    <source>
        <dbReference type="Proteomes" id="UP001180840"/>
    </source>
</evidence>
<comment type="subunit">
    <text evidence="3">Heterodimer of an alpha and a beta subunit.</text>
</comment>
<evidence type="ECO:0000313" key="9">
    <source>
        <dbReference type="EMBL" id="MDR7329137.1"/>
    </source>
</evidence>
<protein>
    <recommendedName>
        <fullName evidence="4">Electron transfer flavoprotein subunit beta</fullName>
    </recommendedName>
</protein>
<feature type="domain" description="Electron transfer flavoprotein alpha/beta-subunit N-terminal" evidence="8">
    <location>
        <begin position="23"/>
        <end position="215"/>
    </location>
</feature>
<evidence type="ECO:0000256" key="6">
    <source>
        <dbReference type="ARBA" id="ARBA00022982"/>
    </source>
</evidence>
<keyword evidence="5" id="KW-0813">Transport</keyword>
<evidence type="ECO:0000256" key="4">
    <source>
        <dbReference type="ARBA" id="ARBA00016797"/>
    </source>
</evidence>
<dbReference type="InterPro" id="IPR014729">
    <property type="entry name" value="Rossmann-like_a/b/a_fold"/>
</dbReference>
<reference evidence="9" key="1">
    <citation type="submission" date="2023-07" db="EMBL/GenBank/DDBJ databases">
        <title>Sequencing the genomes of 1000 actinobacteria strains.</title>
        <authorList>
            <person name="Klenk H.-P."/>
        </authorList>
    </citation>
    <scope>NUCLEOTIDE SEQUENCE</scope>
    <source>
        <strain evidence="9">DSM 107476</strain>
    </source>
</reference>
<dbReference type="RefSeq" id="WP_290198105.1">
    <property type="nucleotide sequence ID" value="NZ_CP047654.1"/>
</dbReference>
<evidence type="ECO:0000256" key="3">
    <source>
        <dbReference type="ARBA" id="ARBA00011355"/>
    </source>
</evidence>
<dbReference type="PIRSF" id="PIRSF000090">
    <property type="entry name" value="Beta-ETF"/>
    <property type="match status" value="1"/>
</dbReference>
<dbReference type="InterPro" id="IPR033948">
    <property type="entry name" value="ETF_beta_N"/>
</dbReference>
<comment type="similarity">
    <text evidence="2">Belongs to the ETF beta-subunit/FixA family.</text>
</comment>
<keyword evidence="6" id="KW-0249">Electron transport</keyword>
<comment type="caution">
    <text evidence="9">The sequence shown here is derived from an EMBL/GenBank/DDBJ whole genome shotgun (WGS) entry which is preliminary data.</text>
</comment>
<dbReference type="PANTHER" id="PTHR21294">
    <property type="entry name" value="ELECTRON TRANSFER FLAVOPROTEIN BETA-SUBUNIT"/>
    <property type="match status" value="1"/>
</dbReference>
<sequence length="265" mass="27810">MPSIVVLVKHVPDTWSVKNLEADHTLDRVNVDSVIDEVNEYAVEQALRIREANGEGWQVIAATMGADSADESLRKALSMGVDDAVRLTDDALAGSDAIATAWALTNLLDTVEDLQLIVTGRSSSDGDTGLLPGLLAEYRQIPALTGLNAVAVSGTTVTGTRVDARGEWSLEAQLPALVSVTDKADNPRYPNFKKIKAAKAHEITVHDLAAIGVDAAQVGLDASATRVQSAAKLPERTSGEIIQGGADPKAAAVQIADFLAARGLI</sequence>
<name>A0ABU1ZW28_9CORY</name>
<dbReference type="SUPFAM" id="SSF52402">
    <property type="entry name" value="Adenine nucleotide alpha hydrolases-like"/>
    <property type="match status" value="1"/>
</dbReference>
<comment type="cofactor">
    <cofactor evidence="1">
        <name>FAD</name>
        <dbReference type="ChEBI" id="CHEBI:57692"/>
    </cofactor>
</comment>
<comment type="function">
    <text evidence="7">The electron transfer flavoprotein serves as a specific electron acceptor for other dehydrogenases. It transfers the electrons to the main respiratory chain via ETF-ubiquinone oxidoreductase (ETF dehydrogenase).</text>
</comment>
<dbReference type="CDD" id="cd01714">
    <property type="entry name" value="ETF_beta"/>
    <property type="match status" value="1"/>
</dbReference>
<dbReference type="InterPro" id="IPR012255">
    <property type="entry name" value="ETF_b"/>
</dbReference>
<dbReference type="SMART" id="SM00893">
    <property type="entry name" value="ETF"/>
    <property type="match status" value="1"/>
</dbReference>
<evidence type="ECO:0000256" key="7">
    <source>
        <dbReference type="ARBA" id="ARBA00025649"/>
    </source>
</evidence>
<evidence type="ECO:0000256" key="2">
    <source>
        <dbReference type="ARBA" id="ARBA00007557"/>
    </source>
</evidence>
<dbReference type="Proteomes" id="UP001180840">
    <property type="component" value="Unassembled WGS sequence"/>
</dbReference>
<gene>
    <name evidence="9" type="ORF">J2S39_000813</name>
</gene>
<dbReference type="PANTHER" id="PTHR21294:SF8">
    <property type="entry name" value="ELECTRON TRANSFER FLAVOPROTEIN SUBUNIT BETA"/>
    <property type="match status" value="1"/>
</dbReference>
<dbReference type="InterPro" id="IPR014730">
    <property type="entry name" value="ETF_a/b_N"/>
</dbReference>